<dbReference type="Gene3D" id="1.20.1250.20">
    <property type="entry name" value="MFS general substrate transporter like domains"/>
    <property type="match status" value="2"/>
</dbReference>
<dbReference type="EMBL" id="ML004429">
    <property type="protein sequence ID" value="RKP32708.1"/>
    <property type="molecule type" value="Genomic_DNA"/>
</dbReference>
<dbReference type="GO" id="GO:0015203">
    <property type="term" value="F:polyamine transmembrane transporter activity"/>
    <property type="evidence" value="ECO:0007669"/>
    <property type="project" value="TreeGrafter"/>
</dbReference>
<dbReference type="OrthoDB" id="3936150at2759"/>
<organism evidence="6 7">
    <name type="scientific">Metschnikowia bicuspidata</name>
    <dbReference type="NCBI Taxonomy" id="27322"/>
    <lineage>
        <taxon>Eukaryota</taxon>
        <taxon>Fungi</taxon>
        <taxon>Dikarya</taxon>
        <taxon>Ascomycota</taxon>
        <taxon>Saccharomycotina</taxon>
        <taxon>Pichiomycetes</taxon>
        <taxon>Metschnikowiaceae</taxon>
        <taxon>Metschnikowia</taxon>
    </lineage>
</organism>
<gene>
    <name evidence="6" type="ORF">METBISCDRAFT_20978</name>
</gene>
<dbReference type="InterPro" id="IPR036259">
    <property type="entry name" value="MFS_trans_sf"/>
</dbReference>
<dbReference type="GO" id="GO:0010509">
    <property type="term" value="P:intracellular polyamine homeostasis"/>
    <property type="evidence" value="ECO:0007669"/>
    <property type="project" value="TreeGrafter"/>
</dbReference>
<proteinExistence type="predicted"/>
<name>A0A4P9ZIA2_9ASCO</name>
<dbReference type="GO" id="GO:0005886">
    <property type="term" value="C:plasma membrane"/>
    <property type="evidence" value="ECO:0007669"/>
    <property type="project" value="TreeGrafter"/>
</dbReference>
<reference evidence="7" key="1">
    <citation type="journal article" date="2018" name="Nat. Microbiol.">
        <title>Leveraging single-cell genomics to expand the fungal tree of life.</title>
        <authorList>
            <person name="Ahrendt S.R."/>
            <person name="Quandt C.A."/>
            <person name="Ciobanu D."/>
            <person name="Clum A."/>
            <person name="Salamov A."/>
            <person name="Andreopoulos B."/>
            <person name="Cheng J.F."/>
            <person name="Woyke T."/>
            <person name="Pelin A."/>
            <person name="Henrissat B."/>
            <person name="Reynolds N.K."/>
            <person name="Benny G.L."/>
            <person name="Smith M.E."/>
            <person name="James T.Y."/>
            <person name="Grigoriev I.V."/>
        </authorList>
    </citation>
    <scope>NUCLEOTIDE SEQUENCE [LARGE SCALE GENOMIC DNA]</scope>
    <source>
        <strain evidence="7">Baker2002</strain>
    </source>
</reference>
<evidence type="ECO:0000313" key="7">
    <source>
        <dbReference type="Proteomes" id="UP000268321"/>
    </source>
</evidence>
<dbReference type="PANTHER" id="PTHR23502">
    <property type="entry name" value="MAJOR FACILITATOR SUPERFAMILY"/>
    <property type="match status" value="1"/>
</dbReference>
<keyword evidence="2 5" id="KW-0812">Transmembrane</keyword>
<evidence type="ECO:0000256" key="5">
    <source>
        <dbReference type="SAM" id="Phobius"/>
    </source>
</evidence>
<feature type="transmembrane region" description="Helical" evidence="5">
    <location>
        <begin position="322"/>
        <end position="346"/>
    </location>
</feature>
<dbReference type="SUPFAM" id="SSF103473">
    <property type="entry name" value="MFS general substrate transporter"/>
    <property type="match status" value="1"/>
</dbReference>
<keyword evidence="3 5" id="KW-1133">Transmembrane helix</keyword>
<feature type="transmembrane region" description="Helical" evidence="5">
    <location>
        <begin position="191"/>
        <end position="213"/>
    </location>
</feature>
<keyword evidence="4 5" id="KW-0472">Membrane</keyword>
<protein>
    <submittedName>
        <fullName evidence="6">MFS general substrate transporter</fullName>
    </submittedName>
</protein>
<dbReference type="Proteomes" id="UP000268321">
    <property type="component" value="Unassembled WGS sequence"/>
</dbReference>
<keyword evidence="7" id="KW-1185">Reference proteome</keyword>
<evidence type="ECO:0000256" key="4">
    <source>
        <dbReference type="ARBA" id="ARBA00023136"/>
    </source>
</evidence>
<dbReference type="PANTHER" id="PTHR23502:SF5">
    <property type="entry name" value="QUINIDINE RESISTANCE PROTEIN 3"/>
    <property type="match status" value="1"/>
</dbReference>
<accession>A0A4P9ZIA2</accession>
<evidence type="ECO:0000256" key="3">
    <source>
        <dbReference type="ARBA" id="ARBA00022989"/>
    </source>
</evidence>
<sequence>MIPDATNARHYPSSAKLTIVFVVAFAAVSDPMDTFYAPSPNITALIVLRFFAGVGSSAVQACASQALGLFYLGPLVGPFLAPIIRGLVAAKWDWRSTILAHTGFVVPHHGAVDVLQGDNLARVVARAIVQPEHESWRTLLYGIFILPLHSLIFFKYLPMLLAIAFSGISFSVIYFVNIAVSYLYSRPPYDFSTVIVGNMYIPNSVLYFIASIFGGKWHDHLLQKAAARKNGVLLPELRISWNAVLAHASSSGDAWTNRRSGYFPIIGSAIFGMGSMLIIGIVVTYLIDILPERGSTGIALKNLCKQLFAAAAMFVTEPLIRVIGIGVLFSAYCGLFLVTSVLVWYLKRHSAAYREKYDILNFYALIQTSDRELRW</sequence>
<evidence type="ECO:0000256" key="2">
    <source>
        <dbReference type="ARBA" id="ARBA00022692"/>
    </source>
</evidence>
<comment type="subcellular location">
    <subcellularLocation>
        <location evidence="1">Membrane</location>
        <topology evidence="1">Multi-pass membrane protein</topology>
    </subcellularLocation>
</comment>
<feature type="transmembrane region" description="Helical" evidence="5">
    <location>
        <begin position="262"/>
        <end position="287"/>
    </location>
</feature>
<feature type="transmembrane region" description="Helical" evidence="5">
    <location>
        <begin position="139"/>
        <end position="157"/>
    </location>
</feature>
<evidence type="ECO:0000313" key="6">
    <source>
        <dbReference type="EMBL" id="RKP32708.1"/>
    </source>
</evidence>
<evidence type="ECO:0000256" key="1">
    <source>
        <dbReference type="ARBA" id="ARBA00004141"/>
    </source>
</evidence>
<dbReference type="AlphaFoldDB" id="A0A4P9ZIA2"/>
<feature type="transmembrane region" description="Helical" evidence="5">
    <location>
        <begin position="163"/>
        <end position="184"/>
    </location>
</feature>